<reference evidence="7 8" key="1">
    <citation type="journal article" date="2015" name="Genome Announc.">
        <title>Expanding the biotechnology potential of lactobacilli through comparative genomics of 213 strains and associated genera.</title>
        <authorList>
            <person name="Sun Z."/>
            <person name="Harris H.M."/>
            <person name="McCann A."/>
            <person name="Guo C."/>
            <person name="Argimon S."/>
            <person name="Zhang W."/>
            <person name="Yang X."/>
            <person name="Jeffery I.B."/>
            <person name="Cooney J.C."/>
            <person name="Kagawa T.F."/>
            <person name="Liu W."/>
            <person name="Song Y."/>
            <person name="Salvetti E."/>
            <person name="Wrobel A."/>
            <person name="Rasinkangas P."/>
            <person name="Parkhill J."/>
            <person name="Rea M.C."/>
            <person name="O'Sullivan O."/>
            <person name="Ritari J."/>
            <person name="Douillard F.P."/>
            <person name="Paul Ross R."/>
            <person name="Yang R."/>
            <person name="Briner A.E."/>
            <person name="Felis G.E."/>
            <person name="de Vos W.M."/>
            <person name="Barrangou R."/>
            <person name="Klaenhammer T.R."/>
            <person name="Caufield P.W."/>
            <person name="Cui Y."/>
            <person name="Zhang H."/>
            <person name="O'Toole P.W."/>
        </authorList>
    </citation>
    <scope>NUCLEOTIDE SEQUENCE [LARGE SCALE GENOMIC DNA]</scope>
    <source>
        <strain evidence="7 8">DSM 23829</strain>
    </source>
</reference>
<dbReference type="InterPro" id="IPR029479">
    <property type="entry name" value="Nitroreductase"/>
</dbReference>
<dbReference type="AlphaFoldDB" id="A0A0R2AXQ3"/>
<dbReference type="InterPro" id="IPR016446">
    <property type="entry name" value="Flavin_OxRdtase_Frp"/>
</dbReference>
<dbReference type="PANTHER" id="PTHR43425">
    <property type="entry name" value="OXYGEN-INSENSITIVE NADPH NITROREDUCTASE"/>
    <property type="match status" value="1"/>
</dbReference>
<dbReference type="Pfam" id="PF00881">
    <property type="entry name" value="Nitroreductase"/>
    <property type="match status" value="1"/>
</dbReference>
<dbReference type="Proteomes" id="UP000052012">
    <property type="component" value="Unassembled WGS sequence"/>
</dbReference>
<evidence type="ECO:0000256" key="1">
    <source>
        <dbReference type="ARBA" id="ARBA00008366"/>
    </source>
</evidence>
<feature type="domain" description="Nitroreductase" evidence="6">
    <location>
        <begin position="14"/>
        <end position="169"/>
    </location>
</feature>
<dbReference type="SUPFAM" id="SSF55469">
    <property type="entry name" value="FMN-dependent nitroreductase-like"/>
    <property type="match status" value="1"/>
</dbReference>
<comment type="caution">
    <text evidence="7">The sequence shown here is derived from an EMBL/GenBank/DDBJ whole genome shotgun (WGS) entry which is preliminary data.</text>
</comment>
<protein>
    <submittedName>
        <fullName evidence="7">Oxygen-insensitive NADPH nitroreductase</fullName>
    </submittedName>
</protein>
<dbReference type="InterPro" id="IPR000415">
    <property type="entry name" value="Nitroreductase-like"/>
</dbReference>
<dbReference type="PANTHER" id="PTHR43425:SF2">
    <property type="entry name" value="OXYGEN-INSENSITIVE NADPH NITROREDUCTASE"/>
    <property type="match status" value="1"/>
</dbReference>
<evidence type="ECO:0000313" key="7">
    <source>
        <dbReference type="EMBL" id="KRM67644.1"/>
    </source>
</evidence>
<keyword evidence="2 5" id="KW-0285">Flavoprotein</keyword>
<dbReference type="PATRIC" id="fig|1423781.4.peg.825"/>
<gene>
    <name evidence="7" type="ORF">FD06_GL000796</name>
</gene>
<evidence type="ECO:0000259" key="6">
    <source>
        <dbReference type="Pfam" id="PF00881"/>
    </source>
</evidence>
<evidence type="ECO:0000256" key="4">
    <source>
        <dbReference type="ARBA" id="ARBA00023002"/>
    </source>
</evidence>
<dbReference type="Gene3D" id="3.40.109.10">
    <property type="entry name" value="NADH Oxidase"/>
    <property type="match status" value="1"/>
</dbReference>
<name>A0A0R2AXQ3_9LACO</name>
<comment type="similarity">
    <text evidence="1 5">Belongs to the flavin oxidoreductase frp family.</text>
</comment>
<dbReference type="EMBL" id="AYYQ01000036">
    <property type="protein sequence ID" value="KRM67644.1"/>
    <property type="molecule type" value="Genomic_DNA"/>
</dbReference>
<dbReference type="PIRSF" id="PIRSF005426">
    <property type="entry name" value="Frp"/>
    <property type="match status" value="1"/>
</dbReference>
<evidence type="ECO:0000256" key="3">
    <source>
        <dbReference type="ARBA" id="ARBA00022643"/>
    </source>
</evidence>
<dbReference type="GO" id="GO:0016491">
    <property type="term" value="F:oxidoreductase activity"/>
    <property type="evidence" value="ECO:0007669"/>
    <property type="project" value="UniProtKB-UniRule"/>
</dbReference>
<keyword evidence="3 5" id="KW-0288">FMN</keyword>
<keyword evidence="4 5" id="KW-0560">Oxidoreductase</keyword>
<dbReference type="OrthoDB" id="9775805at2"/>
<keyword evidence="8" id="KW-1185">Reference proteome</keyword>
<organism evidence="7 8">
    <name type="scientific">Apilactobacillus ozensis DSM 23829 = JCM 17196</name>
    <dbReference type="NCBI Taxonomy" id="1423781"/>
    <lineage>
        <taxon>Bacteria</taxon>
        <taxon>Bacillati</taxon>
        <taxon>Bacillota</taxon>
        <taxon>Bacilli</taxon>
        <taxon>Lactobacillales</taxon>
        <taxon>Lactobacillaceae</taxon>
        <taxon>Apilactobacillus</taxon>
    </lineage>
</organism>
<evidence type="ECO:0000313" key="8">
    <source>
        <dbReference type="Proteomes" id="UP000052012"/>
    </source>
</evidence>
<sequence length="252" mass="28629">MIILDNDILETLLNHRSVRQFKQQKLNDAEINQLLKAAQQASTSQFEQQFSIISVTDPKKLQVLADVTTYDLVKNAGHYFLFIADQHRNEQILKHLDSNADTTNLHSTDKLLASIHDVDLALQSMFTAAESMGMGGVVMGSIYNDTDKIIDAFNLPQLTFPVLGLALGYPAETPEVKPRITSSIIHYDNVYDDEIDFEKLDTYDQLVHDYYASRKGNPREESFTHHLMHDLTKSPVRKNILPALKRQGFLKL</sequence>
<keyword evidence="5" id="KW-0521">NADP</keyword>
<accession>A0A0R2AXQ3</accession>
<evidence type="ECO:0000256" key="2">
    <source>
        <dbReference type="ARBA" id="ARBA00022630"/>
    </source>
</evidence>
<proteinExistence type="inferred from homology"/>
<dbReference type="STRING" id="1423781.FD06_GL000796"/>
<evidence type="ECO:0000256" key="5">
    <source>
        <dbReference type="PIRNR" id="PIRNR005426"/>
    </source>
</evidence>